<evidence type="ECO:0000313" key="2">
    <source>
        <dbReference type="Proteomes" id="UP000823896"/>
    </source>
</evidence>
<comment type="caution">
    <text evidence="1">The sequence shown here is derived from an EMBL/GenBank/DDBJ whole genome shotgun (WGS) entry which is preliminary data.</text>
</comment>
<evidence type="ECO:0000313" key="1">
    <source>
        <dbReference type="EMBL" id="HJC36847.1"/>
    </source>
</evidence>
<sequence>MSDLIVVLVILAVLIFMYRLTAPRARSGCGSCKGSCSGCMQESIYARYRKDHPLKD</sequence>
<dbReference type="Pfam" id="PF12669">
    <property type="entry name" value="FeoB_associated"/>
    <property type="match status" value="1"/>
</dbReference>
<proteinExistence type="predicted"/>
<name>A0A9D2NS06_9FIRM</name>
<dbReference type="AlphaFoldDB" id="A0A9D2NS06"/>
<accession>A0A9D2NS06</accession>
<reference evidence="1" key="2">
    <citation type="submission" date="2021-04" db="EMBL/GenBank/DDBJ databases">
        <authorList>
            <person name="Gilroy R."/>
        </authorList>
    </citation>
    <scope>NUCLEOTIDE SEQUENCE</scope>
    <source>
        <strain evidence="1">CHK187-11901</strain>
    </source>
</reference>
<organism evidence="1 2">
    <name type="scientific">Candidatus Merdibacter merdavium</name>
    <dbReference type="NCBI Taxonomy" id="2838692"/>
    <lineage>
        <taxon>Bacteria</taxon>
        <taxon>Bacillati</taxon>
        <taxon>Bacillota</taxon>
        <taxon>Erysipelotrichia</taxon>
        <taxon>Erysipelotrichales</taxon>
        <taxon>Erysipelotrichaceae</taxon>
        <taxon>Merdibacter</taxon>
    </lineage>
</organism>
<gene>
    <name evidence="1" type="ORF">H9702_06920</name>
</gene>
<dbReference type="EMBL" id="DWWM01000044">
    <property type="protein sequence ID" value="HJC36847.1"/>
    <property type="molecule type" value="Genomic_DNA"/>
</dbReference>
<protein>
    <submittedName>
        <fullName evidence="1">FeoB-associated Cys-rich membrane protein</fullName>
    </submittedName>
</protein>
<reference evidence="1" key="1">
    <citation type="journal article" date="2021" name="PeerJ">
        <title>Extensive microbial diversity within the chicken gut microbiome revealed by metagenomics and culture.</title>
        <authorList>
            <person name="Gilroy R."/>
            <person name="Ravi A."/>
            <person name="Getino M."/>
            <person name="Pursley I."/>
            <person name="Horton D.L."/>
            <person name="Alikhan N.F."/>
            <person name="Baker D."/>
            <person name="Gharbi K."/>
            <person name="Hall N."/>
            <person name="Watson M."/>
            <person name="Adriaenssens E.M."/>
            <person name="Foster-Nyarko E."/>
            <person name="Jarju S."/>
            <person name="Secka A."/>
            <person name="Antonio M."/>
            <person name="Oren A."/>
            <person name="Chaudhuri R.R."/>
            <person name="La Ragione R."/>
            <person name="Hildebrand F."/>
            <person name="Pallen M.J."/>
        </authorList>
    </citation>
    <scope>NUCLEOTIDE SEQUENCE</scope>
    <source>
        <strain evidence="1">CHK187-11901</strain>
    </source>
</reference>
<dbReference type="Proteomes" id="UP000823896">
    <property type="component" value="Unassembled WGS sequence"/>
</dbReference>